<keyword evidence="1" id="KW-0812">Transmembrane</keyword>
<protein>
    <submittedName>
        <fullName evidence="3">Membrane protein</fullName>
    </submittedName>
</protein>
<sequence length="148" mass="16208">MIFNAALIGLFFSAMLAASPLPLQSEIIFVALQTAGEQSIWAMIIVAGIGNTLGALITYALGVGINHWRDRKWFPASQKQLDRGHRWLDRWGAPLLLLSWAPGGDLICLVAGVLRMNLWLFTPLVLVAKTGRYAALAWVTAKAMGYTQ</sequence>
<keyword evidence="4" id="KW-1185">Reference proteome</keyword>
<keyword evidence="1" id="KW-0472">Membrane</keyword>
<dbReference type="EMBL" id="JHEH01000006">
    <property type="protein sequence ID" value="KEP70444.1"/>
    <property type="molecule type" value="Genomic_DNA"/>
</dbReference>
<dbReference type="RefSeq" id="WP_038064399.1">
    <property type="nucleotide sequence ID" value="NZ_FOVB01000004.1"/>
</dbReference>
<feature type="transmembrane region" description="Helical" evidence="1">
    <location>
        <begin position="120"/>
        <end position="141"/>
    </location>
</feature>
<dbReference type="AlphaFoldDB" id="A0A074TFJ1"/>
<evidence type="ECO:0000256" key="1">
    <source>
        <dbReference type="SAM" id="Phobius"/>
    </source>
</evidence>
<evidence type="ECO:0000313" key="4">
    <source>
        <dbReference type="Proteomes" id="UP000027725"/>
    </source>
</evidence>
<dbReference type="InterPro" id="IPR051311">
    <property type="entry name" value="DedA_domain"/>
</dbReference>
<feature type="domain" description="VTT" evidence="2">
    <location>
        <begin position="29"/>
        <end position="137"/>
    </location>
</feature>
<proteinExistence type="predicted"/>
<dbReference type="STRING" id="1185766.SAMN05216224_10440"/>
<dbReference type="OrthoDB" id="9814483at2"/>
<dbReference type="Pfam" id="PF09335">
    <property type="entry name" value="VTT_dom"/>
    <property type="match status" value="1"/>
</dbReference>
<feature type="transmembrane region" description="Helical" evidence="1">
    <location>
        <begin position="93"/>
        <end position="114"/>
    </location>
</feature>
<dbReference type="PANTHER" id="PTHR42709">
    <property type="entry name" value="ALKALINE PHOSPHATASE LIKE PROTEIN"/>
    <property type="match status" value="1"/>
</dbReference>
<dbReference type="InterPro" id="IPR032816">
    <property type="entry name" value="VTT_dom"/>
</dbReference>
<evidence type="ECO:0000259" key="2">
    <source>
        <dbReference type="Pfam" id="PF09335"/>
    </source>
</evidence>
<dbReference type="Proteomes" id="UP000027725">
    <property type="component" value="Unassembled WGS sequence"/>
</dbReference>
<comment type="caution">
    <text evidence="3">The sequence shown here is derived from an EMBL/GenBank/DDBJ whole genome shotgun (WGS) entry which is preliminary data.</text>
</comment>
<keyword evidence="1" id="KW-1133">Transmembrane helix</keyword>
<organism evidence="3 4">
    <name type="scientific">Thioclava dalianensis</name>
    <dbReference type="NCBI Taxonomy" id="1185766"/>
    <lineage>
        <taxon>Bacteria</taxon>
        <taxon>Pseudomonadati</taxon>
        <taxon>Pseudomonadota</taxon>
        <taxon>Alphaproteobacteria</taxon>
        <taxon>Rhodobacterales</taxon>
        <taxon>Paracoccaceae</taxon>
        <taxon>Thioclava</taxon>
    </lineage>
</organism>
<dbReference type="PANTHER" id="PTHR42709:SF4">
    <property type="entry name" value="INNER MEMBRANE PROTEIN YQAA"/>
    <property type="match status" value="1"/>
</dbReference>
<evidence type="ECO:0000313" key="3">
    <source>
        <dbReference type="EMBL" id="KEP70444.1"/>
    </source>
</evidence>
<accession>A0A074TFJ1</accession>
<feature type="transmembrane region" description="Helical" evidence="1">
    <location>
        <begin position="41"/>
        <end position="62"/>
    </location>
</feature>
<reference evidence="3 4" key="1">
    <citation type="submission" date="2014-03" db="EMBL/GenBank/DDBJ databases">
        <title>The draft genome sequence of Thioclava dalianensis DLFJ1-1.</title>
        <authorList>
            <person name="Lai Q."/>
            <person name="Shao Z."/>
        </authorList>
    </citation>
    <scope>NUCLEOTIDE SEQUENCE [LARGE SCALE GENOMIC DNA]</scope>
    <source>
        <strain evidence="3 4">DLFJ1-1</strain>
    </source>
</reference>
<dbReference type="eggNOG" id="COG1238">
    <property type="taxonomic scope" value="Bacteria"/>
</dbReference>
<gene>
    <name evidence="3" type="ORF">DL1_18040</name>
</gene>
<name>A0A074TFJ1_9RHOB</name>